<evidence type="ECO:0000313" key="2">
    <source>
        <dbReference type="EMBL" id="KAF2562339.1"/>
    </source>
</evidence>
<name>A0A8S9HW98_BRACR</name>
<evidence type="ECO:0000256" key="1">
    <source>
        <dbReference type="SAM" id="MobiDB-lite"/>
    </source>
</evidence>
<sequence>MIRSSLRADRVTDCILSILPRQIVFSLYIMYRLGPWYRQGTVKAPVLGRCVGTTRNKSRKEKEAAGASGNVEVDGTAPSQELGREEEAESSHARERARHGTSVTELVEPSMQNVLDAVKTMGTQMLALTQAFTPLVNSSVGQVTPAQTAVQAARTTAQVAQTIARRKRDSAEEGKSSNGKSECSKCCRCHGGKRKKIQGRRVDISAAIDTVHPRSIDNVHPPLIDTVHPPSIDTVHPMSIDTVHPNTVHHGTVHPDTVHPVKNNTTCGKTEKIEVLILKLEGNEMLRDEEGNGMLRDEEEPSKVEDVDTSYLTSASIDSSTLESIDISTSETIDTDFCHRSIPLEIPERSSCPQDFADSTHKSTDISSCSPSPDVEKGLTMEDSLELEEFLELEDGENLEDLDSTTELSPKLRRYVATELSPKLGRYVATEPVHGSVAT</sequence>
<gene>
    <name evidence="2" type="ORF">F2Q70_00017445</name>
</gene>
<organism evidence="2">
    <name type="scientific">Brassica cretica</name>
    <name type="common">Mustard</name>
    <dbReference type="NCBI Taxonomy" id="69181"/>
    <lineage>
        <taxon>Eukaryota</taxon>
        <taxon>Viridiplantae</taxon>
        <taxon>Streptophyta</taxon>
        <taxon>Embryophyta</taxon>
        <taxon>Tracheophyta</taxon>
        <taxon>Spermatophyta</taxon>
        <taxon>Magnoliopsida</taxon>
        <taxon>eudicotyledons</taxon>
        <taxon>Gunneridae</taxon>
        <taxon>Pentapetalae</taxon>
        <taxon>rosids</taxon>
        <taxon>malvids</taxon>
        <taxon>Brassicales</taxon>
        <taxon>Brassicaceae</taxon>
        <taxon>Brassiceae</taxon>
        <taxon>Brassica</taxon>
    </lineage>
</organism>
<proteinExistence type="predicted"/>
<protein>
    <submittedName>
        <fullName evidence="2">Uncharacterized protein</fullName>
    </submittedName>
</protein>
<comment type="caution">
    <text evidence="2">The sequence shown here is derived from an EMBL/GenBank/DDBJ whole genome shotgun (WGS) entry which is preliminary data.</text>
</comment>
<reference evidence="2" key="1">
    <citation type="submission" date="2019-12" db="EMBL/GenBank/DDBJ databases">
        <title>Genome sequencing and annotation of Brassica cretica.</title>
        <authorList>
            <person name="Studholme D.J."/>
            <person name="Sarris P.F."/>
        </authorList>
    </citation>
    <scope>NUCLEOTIDE SEQUENCE</scope>
    <source>
        <strain evidence="2">PFS-102/07</strain>
        <tissue evidence="2">Leaf</tissue>
    </source>
</reference>
<dbReference type="AlphaFoldDB" id="A0A8S9HW98"/>
<feature type="region of interest" description="Disordered" evidence="1">
    <location>
        <begin position="349"/>
        <end position="377"/>
    </location>
</feature>
<dbReference type="EMBL" id="QGKY02001250">
    <property type="protein sequence ID" value="KAF2562339.1"/>
    <property type="molecule type" value="Genomic_DNA"/>
</dbReference>
<feature type="compositionally biased region" description="Basic and acidic residues" evidence="1">
    <location>
        <begin position="82"/>
        <end position="94"/>
    </location>
</feature>
<accession>A0A8S9HW98</accession>
<feature type="region of interest" description="Disordered" evidence="1">
    <location>
        <begin position="165"/>
        <end position="184"/>
    </location>
</feature>
<feature type="region of interest" description="Disordered" evidence="1">
    <location>
        <begin position="54"/>
        <end position="108"/>
    </location>
</feature>